<evidence type="ECO:0000256" key="2">
    <source>
        <dbReference type="ARBA" id="ARBA00022602"/>
    </source>
</evidence>
<evidence type="ECO:0000313" key="5">
    <source>
        <dbReference type="EMBL" id="KAF6138713.1"/>
    </source>
</evidence>
<name>A0A7J7L802_9MAGN</name>
<keyword evidence="6" id="KW-1185">Reference proteome</keyword>
<dbReference type="Pfam" id="PF01239">
    <property type="entry name" value="PPTA"/>
    <property type="match status" value="2"/>
</dbReference>
<dbReference type="EMBL" id="JACGCM010002554">
    <property type="protein sequence ID" value="KAF6138713.1"/>
    <property type="molecule type" value="Genomic_DNA"/>
</dbReference>
<dbReference type="GO" id="GO:0005953">
    <property type="term" value="C:CAAX-protein geranylgeranyltransferase complex"/>
    <property type="evidence" value="ECO:0007669"/>
    <property type="project" value="TreeGrafter"/>
</dbReference>
<dbReference type="GO" id="GO:0005965">
    <property type="term" value="C:protein farnesyltransferase complex"/>
    <property type="evidence" value="ECO:0007669"/>
    <property type="project" value="TreeGrafter"/>
</dbReference>
<accession>A0A7J7L802</accession>
<dbReference type="OrthoDB" id="1924260at2759"/>
<keyword evidence="3" id="KW-0808">Transferase</keyword>
<keyword evidence="4" id="KW-0677">Repeat</keyword>
<proteinExistence type="inferred from homology"/>
<evidence type="ECO:0000256" key="1">
    <source>
        <dbReference type="ARBA" id="ARBA00006734"/>
    </source>
</evidence>
<comment type="caution">
    <text evidence="5">The sequence shown here is derived from an EMBL/GenBank/DDBJ whole genome shotgun (WGS) entry which is preliminary data.</text>
</comment>
<sequence>DEVGFLHPTQFAALNEEMGNSLHPSVTCATTSSGDEDVCHSSTIFWKRNHKLAISTQALLPLYNAAKHAYMTVARQYKRVVNLASKTDTILDGNSANSFSVSDEPLECEVMKHSKALLLLSCDFGSAWNSRKHIIAKKQTLSLFMDELLLSALLLSYSPKVEHAWSHRHWLIKMIAGEYGNLQEIVGRDFELVEQIAEKSKMNYRAWNHRCWLILYMKREQVLDELNKSRKWAELHVADNCCFHYRQVSFTFVSFHSASKLGIISCFFLPFFDV</sequence>
<gene>
    <name evidence="5" type="ORF">GIB67_040845</name>
</gene>
<dbReference type="PANTHER" id="PTHR11129:SF10">
    <property type="entry name" value="PROTEIN PRENYLYLTRANSFERASE SUPERFAMILY PROTEIN"/>
    <property type="match status" value="1"/>
</dbReference>
<evidence type="ECO:0000313" key="6">
    <source>
        <dbReference type="Proteomes" id="UP000541444"/>
    </source>
</evidence>
<dbReference type="Gene3D" id="1.25.40.120">
    <property type="entry name" value="Protein prenylyltransferase"/>
    <property type="match status" value="1"/>
</dbReference>
<dbReference type="GO" id="GO:0004660">
    <property type="term" value="F:protein farnesyltransferase activity"/>
    <property type="evidence" value="ECO:0007669"/>
    <property type="project" value="TreeGrafter"/>
</dbReference>
<dbReference type="Proteomes" id="UP000541444">
    <property type="component" value="Unassembled WGS sequence"/>
</dbReference>
<dbReference type="SUPFAM" id="SSF48439">
    <property type="entry name" value="Protein prenylyltransferase"/>
    <property type="match status" value="1"/>
</dbReference>
<evidence type="ECO:0000256" key="4">
    <source>
        <dbReference type="ARBA" id="ARBA00022737"/>
    </source>
</evidence>
<dbReference type="InterPro" id="IPR002088">
    <property type="entry name" value="Prenyl_trans_a"/>
</dbReference>
<reference evidence="5 6" key="1">
    <citation type="journal article" date="2020" name="IScience">
        <title>Genome Sequencing of the Endangered Kingdonia uniflora (Circaeasteraceae, Ranunculales) Reveals Potential Mechanisms of Evolutionary Specialization.</title>
        <authorList>
            <person name="Sun Y."/>
            <person name="Deng T."/>
            <person name="Zhang A."/>
            <person name="Moore M.J."/>
            <person name="Landis J.B."/>
            <person name="Lin N."/>
            <person name="Zhang H."/>
            <person name="Zhang X."/>
            <person name="Huang J."/>
            <person name="Zhang X."/>
            <person name="Sun H."/>
            <person name="Wang H."/>
        </authorList>
    </citation>
    <scope>NUCLEOTIDE SEQUENCE [LARGE SCALE GENOMIC DNA]</scope>
    <source>
        <strain evidence="5">TB1705</strain>
        <tissue evidence="5">Leaf</tissue>
    </source>
</reference>
<organism evidence="5 6">
    <name type="scientific">Kingdonia uniflora</name>
    <dbReference type="NCBI Taxonomy" id="39325"/>
    <lineage>
        <taxon>Eukaryota</taxon>
        <taxon>Viridiplantae</taxon>
        <taxon>Streptophyta</taxon>
        <taxon>Embryophyta</taxon>
        <taxon>Tracheophyta</taxon>
        <taxon>Spermatophyta</taxon>
        <taxon>Magnoliopsida</taxon>
        <taxon>Ranunculales</taxon>
        <taxon>Circaeasteraceae</taxon>
        <taxon>Kingdonia</taxon>
    </lineage>
</organism>
<dbReference type="PROSITE" id="PS51147">
    <property type="entry name" value="PFTA"/>
    <property type="match status" value="2"/>
</dbReference>
<dbReference type="PANTHER" id="PTHR11129">
    <property type="entry name" value="PROTEIN FARNESYLTRANSFERASE ALPHA SUBUNIT/RAB GERANYLGERANYL TRANSFERASE ALPHA SUBUNIT"/>
    <property type="match status" value="1"/>
</dbReference>
<keyword evidence="2" id="KW-0637">Prenyltransferase</keyword>
<comment type="similarity">
    <text evidence="1">Belongs to the protein prenyltransferase subunit alpha family.</text>
</comment>
<feature type="non-terminal residue" evidence="5">
    <location>
        <position position="1"/>
    </location>
</feature>
<dbReference type="AlphaFoldDB" id="A0A7J7L802"/>
<protein>
    <submittedName>
        <fullName evidence="5">Uncharacterized protein</fullName>
    </submittedName>
</protein>
<evidence type="ECO:0000256" key="3">
    <source>
        <dbReference type="ARBA" id="ARBA00022679"/>
    </source>
</evidence>
<dbReference type="GO" id="GO:0004662">
    <property type="term" value="F:CAAX-protein geranylgeranyltransferase activity"/>
    <property type="evidence" value="ECO:0007669"/>
    <property type="project" value="TreeGrafter"/>
</dbReference>